<protein>
    <recommendedName>
        <fullName evidence="1">DUF7869 domain-containing protein</fullName>
    </recommendedName>
</protein>
<dbReference type="Proteomes" id="UP001283361">
    <property type="component" value="Unassembled WGS sequence"/>
</dbReference>
<evidence type="ECO:0000313" key="2">
    <source>
        <dbReference type="EMBL" id="KAK3789291.1"/>
    </source>
</evidence>
<feature type="domain" description="DUF7869" evidence="1">
    <location>
        <begin position="90"/>
        <end position="189"/>
    </location>
</feature>
<comment type="caution">
    <text evidence="2">The sequence shown here is derived from an EMBL/GenBank/DDBJ whole genome shotgun (WGS) entry which is preliminary data.</text>
</comment>
<dbReference type="Pfam" id="PF25273">
    <property type="entry name" value="DUF7869"/>
    <property type="match status" value="1"/>
</dbReference>
<reference evidence="2" key="1">
    <citation type="journal article" date="2023" name="G3 (Bethesda)">
        <title>A reference genome for the long-term kleptoplast-retaining sea slug Elysia crispata morphotype clarki.</title>
        <authorList>
            <person name="Eastman K.E."/>
            <person name="Pendleton A.L."/>
            <person name="Shaikh M.A."/>
            <person name="Suttiyut T."/>
            <person name="Ogas R."/>
            <person name="Tomko P."/>
            <person name="Gavelis G."/>
            <person name="Widhalm J.R."/>
            <person name="Wisecaver J.H."/>
        </authorList>
    </citation>
    <scope>NUCLEOTIDE SEQUENCE</scope>
    <source>
        <strain evidence="2">ECLA1</strain>
    </source>
</reference>
<organism evidence="2 3">
    <name type="scientific">Elysia crispata</name>
    <name type="common">lettuce slug</name>
    <dbReference type="NCBI Taxonomy" id="231223"/>
    <lineage>
        <taxon>Eukaryota</taxon>
        <taxon>Metazoa</taxon>
        <taxon>Spiralia</taxon>
        <taxon>Lophotrochozoa</taxon>
        <taxon>Mollusca</taxon>
        <taxon>Gastropoda</taxon>
        <taxon>Heterobranchia</taxon>
        <taxon>Euthyneura</taxon>
        <taxon>Panpulmonata</taxon>
        <taxon>Sacoglossa</taxon>
        <taxon>Placobranchoidea</taxon>
        <taxon>Plakobranchidae</taxon>
        <taxon>Elysia</taxon>
    </lineage>
</organism>
<dbReference type="PANTHER" id="PTHR34415:SF1">
    <property type="entry name" value="INTEGRASE CATALYTIC DOMAIN-CONTAINING PROTEIN"/>
    <property type="match status" value="1"/>
</dbReference>
<name>A0AAE1ALC9_9GAST</name>
<dbReference type="InterPro" id="IPR057191">
    <property type="entry name" value="DUF7869"/>
</dbReference>
<evidence type="ECO:0000313" key="3">
    <source>
        <dbReference type="Proteomes" id="UP001283361"/>
    </source>
</evidence>
<keyword evidence="3" id="KW-1185">Reference proteome</keyword>
<proteinExistence type="predicted"/>
<accession>A0AAE1ALC9</accession>
<gene>
    <name evidence="2" type="ORF">RRG08_001681</name>
</gene>
<dbReference type="PANTHER" id="PTHR34415">
    <property type="entry name" value="INTEGRASE CATALYTIC DOMAIN-CONTAINING PROTEIN"/>
    <property type="match status" value="1"/>
</dbReference>
<sequence>MSEDFARIFNLEDNDHIVTHRALAEIDDFVTEMGGNQLDQYGLPQPERDAAERAGVDYRRETSHNVDEEKEVAVKNTNRLNEEQLVSVRGSNQVASALKDYLDRLEAQYVAKGCRPDELQLFSDACSSQNKNSAVLTVLVKFARDTKVFKVVRYYFPIRGHSYMAPDQVFGRNEIEKIFKKRETILSPQEYHGILQQFGSLHVYGEHWSMFDFAQVAKDSLFKDKVTFPDVGTARISILQDRTECKSHLLRRPC</sequence>
<dbReference type="EMBL" id="JAWDGP010001678">
    <property type="protein sequence ID" value="KAK3789291.1"/>
    <property type="molecule type" value="Genomic_DNA"/>
</dbReference>
<dbReference type="AlphaFoldDB" id="A0AAE1ALC9"/>
<evidence type="ECO:0000259" key="1">
    <source>
        <dbReference type="Pfam" id="PF25273"/>
    </source>
</evidence>